<organism evidence="3 4">
    <name type="scientific">Roseburia inulinivorans</name>
    <dbReference type="NCBI Taxonomy" id="360807"/>
    <lineage>
        <taxon>Bacteria</taxon>
        <taxon>Bacillati</taxon>
        <taxon>Bacillota</taxon>
        <taxon>Clostridia</taxon>
        <taxon>Lachnospirales</taxon>
        <taxon>Lachnospiraceae</taxon>
        <taxon>Roseburia</taxon>
    </lineage>
</organism>
<accession>A0A3R6ADP2</accession>
<dbReference type="PANTHER" id="PTHR46558">
    <property type="entry name" value="TRACRIPTIONAL REGULATORY PROTEIN-RELATED-RELATED"/>
    <property type="match status" value="1"/>
</dbReference>
<sequence length="138" mass="15619">MFGARLKELRKKNGYTQVTLAGKLGVSKGTVAMWEVGKRKPDFETLCTLSELFDVRTDYILGQSDDDSSITLSDKDIEQLGAWTTEESLQELFELYLTIDTYGKNTVENLIRSEAERCQKQGTYEEISGINIKVTFES</sequence>
<reference evidence="3 4" key="1">
    <citation type="submission" date="2018-08" db="EMBL/GenBank/DDBJ databases">
        <title>A genome reference for cultivated species of the human gut microbiota.</title>
        <authorList>
            <person name="Zou Y."/>
            <person name="Xue W."/>
            <person name="Luo G."/>
        </authorList>
    </citation>
    <scope>NUCLEOTIDE SEQUENCE [LARGE SCALE GENOMIC DNA]</scope>
    <source>
        <strain evidence="3 4">AM42-1AC</strain>
    </source>
</reference>
<dbReference type="CDD" id="cd00093">
    <property type="entry name" value="HTH_XRE"/>
    <property type="match status" value="1"/>
</dbReference>
<protein>
    <submittedName>
        <fullName evidence="3">XRE family transcriptional regulator</fullName>
    </submittedName>
</protein>
<gene>
    <name evidence="3" type="ORF">DW914_09845</name>
</gene>
<evidence type="ECO:0000313" key="3">
    <source>
        <dbReference type="EMBL" id="RHA88079.1"/>
    </source>
</evidence>
<name>A0A3R6ADP2_9FIRM</name>
<dbReference type="Pfam" id="PF01381">
    <property type="entry name" value="HTH_3"/>
    <property type="match status" value="1"/>
</dbReference>
<dbReference type="RefSeq" id="WP_118581774.1">
    <property type="nucleotide sequence ID" value="NZ_CABJFX010000016.1"/>
</dbReference>
<evidence type="ECO:0000259" key="2">
    <source>
        <dbReference type="PROSITE" id="PS50943"/>
    </source>
</evidence>
<dbReference type="PROSITE" id="PS50943">
    <property type="entry name" value="HTH_CROC1"/>
    <property type="match status" value="1"/>
</dbReference>
<keyword evidence="1" id="KW-0238">DNA-binding</keyword>
<evidence type="ECO:0000313" key="4">
    <source>
        <dbReference type="Proteomes" id="UP000283492"/>
    </source>
</evidence>
<dbReference type="InterPro" id="IPR010982">
    <property type="entry name" value="Lambda_DNA-bd_dom_sf"/>
</dbReference>
<dbReference type="EMBL" id="QSFX01000016">
    <property type="protein sequence ID" value="RHA88079.1"/>
    <property type="molecule type" value="Genomic_DNA"/>
</dbReference>
<dbReference type="InterPro" id="IPR001387">
    <property type="entry name" value="Cro/C1-type_HTH"/>
</dbReference>
<dbReference type="GO" id="GO:0003677">
    <property type="term" value="F:DNA binding"/>
    <property type="evidence" value="ECO:0007669"/>
    <property type="project" value="UniProtKB-KW"/>
</dbReference>
<dbReference type="SUPFAM" id="SSF47413">
    <property type="entry name" value="lambda repressor-like DNA-binding domains"/>
    <property type="match status" value="1"/>
</dbReference>
<feature type="domain" description="HTH cro/C1-type" evidence="2">
    <location>
        <begin position="6"/>
        <end position="60"/>
    </location>
</feature>
<dbReference type="AlphaFoldDB" id="A0A3R6ADP2"/>
<dbReference type="Gene3D" id="1.10.260.40">
    <property type="entry name" value="lambda repressor-like DNA-binding domains"/>
    <property type="match status" value="1"/>
</dbReference>
<evidence type="ECO:0000256" key="1">
    <source>
        <dbReference type="ARBA" id="ARBA00023125"/>
    </source>
</evidence>
<dbReference type="PANTHER" id="PTHR46558:SF11">
    <property type="entry name" value="HTH-TYPE TRANSCRIPTIONAL REGULATOR XRE"/>
    <property type="match status" value="1"/>
</dbReference>
<dbReference type="Proteomes" id="UP000283492">
    <property type="component" value="Unassembled WGS sequence"/>
</dbReference>
<proteinExistence type="predicted"/>
<dbReference type="SMART" id="SM00530">
    <property type="entry name" value="HTH_XRE"/>
    <property type="match status" value="1"/>
</dbReference>
<comment type="caution">
    <text evidence="3">The sequence shown here is derived from an EMBL/GenBank/DDBJ whole genome shotgun (WGS) entry which is preliminary data.</text>
</comment>